<evidence type="ECO:0000256" key="1">
    <source>
        <dbReference type="SAM" id="Coils"/>
    </source>
</evidence>
<keyword evidence="1" id="KW-0175">Coiled coil</keyword>
<evidence type="ECO:0000313" key="2">
    <source>
        <dbReference type="EMBL" id="MBC5728504.1"/>
    </source>
</evidence>
<comment type="caution">
    <text evidence="2">The sequence shown here is derived from an EMBL/GenBank/DDBJ whole genome shotgun (WGS) entry which is preliminary data.</text>
</comment>
<keyword evidence="3" id="KW-1185">Reference proteome</keyword>
<feature type="coiled-coil region" evidence="1">
    <location>
        <begin position="279"/>
        <end position="376"/>
    </location>
</feature>
<sequence>MVDFSKYYRSYKYMQDMLKSDFTHNYIEEALKDGDEGKDSIFGKTNEKVIDMDWVIAIEETLPYIQKAIDEQRRFIKQAENVVRIKKAKKILTVEREEGFAIYENRVLLTLIHKALMFVDDKYSKMKDVPNDSYNNITMNRHLELNQQKLDFSVNYVNENHESLAEDLDVEDIESLSDFDRIRRIRQGLNECLATPLMKEIAKEPQVKPPLTQTNLLKENPNFKKAVELWSFLDTYKKQGFELVGEEFNGKMTDENKEDVYLAMEFQHFMMSITTNPALRKMLQEKYEEENALAKEEADRPEKVKEMVLEAQTEAVRKEEIEKLTAEITELKQKIAEQKQKIEEQANIIKTQEGKIAALENERESHAKQVEQMNADFAEKTRIAEENFANRLSAKQKEFDDAQTAHNEYVTKLNTDNANKIAELNTNHSNEVAQLKSDYENRIDTINKENATATANLKSDYEGQLTSMKADYTSQIKNYEKQIADINAENAKNVKELNDNHAKEIKTITKESEKRMADFEKETTKKMNDTIADVKKKAKDEVRQAEKTAKEKIAEAKGENKLFKKKKEVFEAAYAAGSVGLMAMLAEKYASEGRTDFADHLVSATAAIRAIMIAPTPKGITLTMYTHGSAKLLKLYAGVTRYDVAIGDTVSSFGGVEGQPVFISFAGVGSEVADEIAGKIKETADCKVTVSQNRRIQSTGIIGIYFCGE</sequence>
<evidence type="ECO:0000313" key="3">
    <source>
        <dbReference type="Proteomes" id="UP000636755"/>
    </source>
</evidence>
<evidence type="ECO:0008006" key="4">
    <source>
        <dbReference type="Google" id="ProtNLM"/>
    </source>
</evidence>
<proteinExistence type="predicted"/>
<dbReference type="EMBL" id="JACOPS010000003">
    <property type="protein sequence ID" value="MBC5728504.1"/>
    <property type="molecule type" value="Genomic_DNA"/>
</dbReference>
<organism evidence="2 3">
    <name type="scientific">Ruminococcus intestinalis</name>
    <dbReference type="NCBI Taxonomy" id="2763066"/>
    <lineage>
        <taxon>Bacteria</taxon>
        <taxon>Bacillati</taxon>
        <taxon>Bacillota</taxon>
        <taxon>Clostridia</taxon>
        <taxon>Eubacteriales</taxon>
        <taxon>Oscillospiraceae</taxon>
        <taxon>Ruminococcus</taxon>
    </lineage>
</organism>
<dbReference type="Proteomes" id="UP000636755">
    <property type="component" value="Unassembled WGS sequence"/>
</dbReference>
<accession>A0ABR7HLT2</accession>
<reference evidence="2 3" key="1">
    <citation type="submission" date="2020-08" db="EMBL/GenBank/DDBJ databases">
        <title>Genome public.</title>
        <authorList>
            <person name="Liu C."/>
            <person name="Sun Q."/>
        </authorList>
    </citation>
    <scope>NUCLEOTIDE SEQUENCE [LARGE SCALE GENOMIC DNA]</scope>
    <source>
        <strain evidence="2 3">NSJ-71</strain>
    </source>
</reference>
<protein>
    <recommendedName>
        <fullName evidence="4">Chromosome partition protein Smc</fullName>
    </recommendedName>
</protein>
<gene>
    <name evidence="2" type="ORF">H8R91_08230</name>
</gene>
<feature type="coiled-coil region" evidence="1">
    <location>
        <begin position="436"/>
        <end position="566"/>
    </location>
</feature>
<name>A0ABR7HLT2_9FIRM</name>
<dbReference type="RefSeq" id="WP_186935615.1">
    <property type="nucleotide sequence ID" value="NZ_JACOPS010000003.1"/>
</dbReference>